<evidence type="ECO:0000313" key="8">
    <source>
        <dbReference type="Proteomes" id="UP000095284"/>
    </source>
</evidence>
<dbReference type="EMBL" id="CAJFCV020000001">
    <property type="protein sequence ID" value="CAG9089835.1"/>
    <property type="molecule type" value="Genomic_DNA"/>
</dbReference>
<gene>
    <name evidence="6" type="ORF">BXYJ_LOCUS2760</name>
</gene>
<evidence type="ECO:0000256" key="1">
    <source>
        <dbReference type="ARBA" id="ARBA00008693"/>
    </source>
</evidence>
<dbReference type="OrthoDB" id="9970481at2759"/>
<dbReference type="Proteomes" id="UP000095284">
    <property type="component" value="Unplaced"/>
</dbReference>
<evidence type="ECO:0000313" key="7">
    <source>
        <dbReference type="EMBL" id="CAG9089835.1"/>
    </source>
</evidence>
<feature type="chain" id="PRO_5035399678" evidence="5">
    <location>
        <begin position="19"/>
        <end position="153"/>
    </location>
</feature>
<evidence type="ECO:0000256" key="2">
    <source>
        <dbReference type="ARBA" id="ARBA00011748"/>
    </source>
</evidence>
<dbReference type="Proteomes" id="UP000659654">
    <property type="component" value="Unassembled WGS sequence"/>
</dbReference>
<protein>
    <submittedName>
        <fullName evidence="6">(pine wood nematode) hypothetical protein</fullName>
    </submittedName>
</protein>
<evidence type="ECO:0000313" key="9">
    <source>
        <dbReference type="Proteomes" id="UP000659654"/>
    </source>
</evidence>
<dbReference type="GO" id="GO:0005179">
    <property type="term" value="F:hormone activity"/>
    <property type="evidence" value="ECO:0007669"/>
    <property type="project" value="UniProtKB-KW"/>
</dbReference>
<dbReference type="GO" id="GO:0006874">
    <property type="term" value="P:intracellular calcium ion homeostasis"/>
    <property type="evidence" value="ECO:0007669"/>
    <property type="project" value="TreeGrafter"/>
</dbReference>
<organism evidence="8 10">
    <name type="scientific">Bursaphelenchus xylophilus</name>
    <name type="common">Pinewood nematode worm</name>
    <name type="synonym">Aphelenchoides xylophilus</name>
    <dbReference type="NCBI Taxonomy" id="6326"/>
    <lineage>
        <taxon>Eukaryota</taxon>
        <taxon>Metazoa</taxon>
        <taxon>Ecdysozoa</taxon>
        <taxon>Nematoda</taxon>
        <taxon>Chromadorea</taxon>
        <taxon>Rhabditida</taxon>
        <taxon>Tylenchina</taxon>
        <taxon>Tylenchomorpha</taxon>
        <taxon>Aphelenchoidea</taxon>
        <taxon>Aphelenchoididae</taxon>
        <taxon>Bursaphelenchus</taxon>
    </lineage>
</organism>
<dbReference type="InterPro" id="IPR004978">
    <property type="entry name" value="Stanniocalcin"/>
</dbReference>
<comment type="similarity">
    <text evidence="1">Belongs to the stanniocalcin family.</text>
</comment>
<keyword evidence="9" id="KW-1185">Reference proteome</keyword>
<evidence type="ECO:0000313" key="6">
    <source>
        <dbReference type="EMBL" id="CAD5212118.1"/>
    </source>
</evidence>
<dbReference type="SMR" id="A0A1I7S1R4"/>
<reference evidence="10" key="1">
    <citation type="submission" date="2016-11" db="UniProtKB">
        <authorList>
            <consortium name="WormBaseParasite"/>
        </authorList>
    </citation>
    <scope>IDENTIFICATION</scope>
</reference>
<dbReference type="Proteomes" id="UP000582659">
    <property type="component" value="Unassembled WGS sequence"/>
</dbReference>
<feature type="signal peptide" evidence="5">
    <location>
        <begin position="1"/>
        <end position="18"/>
    </location>
</feature>
<sequence length="153" mass="17154">MISLQVVVLSAIFMPVNSETDCGTTCQTYPCLEKRAQCGPDGYLIGYGERNCENFIDPELYSNFNAKGKAFINCTMVCLTQYLEEYFSNRTTIDCDQLTNDAFQSHVQCYLGCGFCHVWFSNLIAFSKVFNVSDFLTKRAFKTVTKTAVGCLG</sequence>
<keyword evidence="4" id="KW-1015">Disulfide bond</keyword>
<evidence type="ECO:0000256" key="5">
    <source>
        <dbReference type="SAM" id="SignalP"/>
    </source>
</evidence>
<dbReference type="GO" id="GO:0005615">
    <property type="term" value="C:extracellular space"/>
    <property type="evidence" value="ECO:0007669"/>
    <property type="project" value="TreeGrafter"/>
</dbReference>
<dbReference type="Pfam" id="PF03298">
    <property type="entry name" value="Stanniocalcin"/>
    <property type="match status" value="1"/>
</dbReference>
<evidence type="ECO:0000256" key="4">
    <source>
        <dbReference type="ARBA" id="ARBA00023157"/>
    </source>
</evidence>
<evidence type="ECO:0000313" key="10">
    <source>
        <dbReference type="WBParaSite" id="BXY_0694200.1"/>
    </source>
</evidence>
<evidence type="ECO:0000256" key="3">
    <source>
        <dbReference type="ARBA" id="ARBA00022702"/>
    </source>
</evidence>
<comment type="subunit">
    <text evidence="2">Homodimer; disulfide-linked.</text>
</comment>
<accession>A0A1I7S1R4</accession>
<dbReference type="PANTHER" id="PTHR11245">
    <property type="entry name" value="STANNIOCALCIN"/>
    <property type="match status" value="1"/>
</dbReference>
<keyword evidence="5" id="KW-0732">Signal</keyword>
<dbReference type="EMBL" id="CAJFDI010000001">
    <property type="protein sequence ID" value="CAD5212118.1"/>
    <property type="molecule type" value="Genomic_DNA"/>
</dbReference>
<dbReference type="WBParaSite" id="BXY_0694200.1">
    <property type="protein sequence ID" value="BXY_0694200.1"/>
    <property type="gene ID" value="BXY_0694200"/>
</dbReference>
<proteinExistence type="inferred from homology"/>
<name>A0A1I7S1R4_BURXY</name>
<keyword evidence="3" id="KW-0372">Hormone</keyword>
<reference evidence="7" key="2">
    <citation type="submission" date="2020-08" db="EMBL/GenBank/DDBJ databases">
        <authorList>
            <person name="Kikuchi T."/>
        </authorList>
    </citation>
    <scope>NUCLEOTIDE SEQUENCE</scope>
    <source>
        <strain evidence="6">Ka4C1</strain>
    </source>
</reference>
<dbReference type="PANTHER" id="PTHR11245:SF6">
    <property type="entry name" value="DUF19 DOMAIN-CONTAINING PROTEIN"/>
    <property type="match status" value="1"/>
</dbReference>
<dbReference type="AlphaFoldDB" id="A0A1I7S1R4"/>